<protein>
    <submittedName>
        <fullName evidence="2">Uncharacterized protein</fullName>
    </submittedName>
</protein>
<reference evidence="2" key="1">
    <citation type="submission" date="2023-08" db="EMBL/GenBank/DDBJ databases">
        <title>Black Yeasts Isolated from many extreme environments.</title>
        <authorList>
            <person name="Coleine C."/>
            <person name="Stajich J.E."/>
            <person name="Selbmann L."/>
        </authorList>
    </citation>
    <scope>NUCLEOTIDE SEQUENCE</scope>
    <source>
        <strain evidence="2">CCFEE 5810</strain>
    </source>
</reference>
<dbReference type="Proteomes" id="UP001310594">
    <property type="component" value="Unassembled WGS sequence"/>
</dbReference>
<dbReference type="AlphaFoldDB" id="A0AAN8A1A9"/>
<organism evidence="2 3">
    <name type="scientific">Elasticomyces elasticus</name>
    <dbReference type="NCBI Taxonomy" id="574655"/>
    <lineage>
        <taxon>Eukaryota</taxon>
        <taxon>Fungi</taxon>
        <taxon>Dikarya</taxon>
        <taxon>Ascomycota</taxon>
        <taxon>Pezizomycotina</taxon>
        <taxon>Dothideomycetes</taxon>
        <taxon>Dothideomycetidae</taxon>
        <taxon>Mycosphaerellales</taxon>
        <taxon>Teratosphaeriaceae</taxon>
        <taxon>Elasticomyces</taxon>
    </lineage>
</organism>
<evidence type="ECO:0000313" key="2">
    <source>
        <dbReference type="EMBL" id="KAK5694731.1"/>
    </source>
</evidence>
<evidence type="ECO:0000313" key="3">
    <source>
        <dbReference type="Proteomes" id="UP001310594"/>
    </source>
</evidence>
<accession>A0AAN8A1A9</accession>
<dbReference type="EMBL" id="JAVRQU010000015">
    <property type="protein sequence ID" value="KAK5694731.1"/>
    <property type="molecule type" value="Genomic_DNA"/>
</dbReference>
<gene>
    <name evidence="2" type="ORF">LTR97_009321</name>
</gene>
<name>A0AAN8A1A9_9PEZI</name>
<sequence length="378" mass="42804">MSHASDTNQESCDETTEDPRAAIARLYDEETQIRARLEGELQRIGFERLMLEALVVEARTNKEEAHTVRIKVEPTDYAPMSPMSGGSSGNIRQDHLFNPSTNPGNGHHRQYYTLQRSGTVVMSDAGTQTDLPDQSVARKRKRKAMPSESTDQRRSWDIFERLEKERREPQLNQVDLPATIVRETRRDGETKGLQKILELLDWKKPGDNSYVRAALDAPTGSATRYLSGFLRAIARNGFIRHYTTEQEFVSRELTRIIIFRLINRPYHASTQAAVQPKDFEVVGIGISRLQGRSVSNEESDVFTVSTHGSEAQGYQNHQFPGPDVLDDDLEEATKMYNACRNIGMPPCRLRVDSMQAMFLEYDPEVPLFGPEQSTQASP</sequence>
<feature type="region of interest" description="Disordered" evidence="1">
    <location>
        <begin position="124"/>
        <end position="156"/>
    </location>
</feature>
<proteinExistence type="predicted"/>
<evidence type="ECO:0000256" key="1">
    <source>
        <dbReference type="SAM" id="MobiDB-lite"/>
    </source>
</evidence>
<comment type="caution">
    <text evidence="2">The sequence shown here is derived from an EMBL/GenBank/DDBJ whole genome shotgun (WGS) entry which is preliminary data.</text>
</comment>